<keyword evidence="3" id="KW-1185">Reference proteome</keyword>
<accession>A0A1N6G527</accession>
<reference evidence="2 3" key="1">
    <citation type="submission" date="2016-12" db="EMBL/GenBank/DDBJ databases">
        <authorList>
            <person name="Song W.-J."/>
            <person name="Kurnit D.M."/>
        </authorList>
    </citation>
    <scope>NUCLEOTIDE SEQUENCE [LARGE SCALE GENOMIC DNA]</scope>
    <source>
        <strain evidence="2 3">ATCC 49181</strain>
    </source>
</reference>
<keyword evidence="1" id="KW-0812">Transmembrane</keyword>
<dbReference type="InterPro" id="IPR014717">
    <property type="entry name" value="Transl_elong_EF1B/ribsomal_bS6"/>
</dbReference>
<evidence type="ECO:0000313" key="2">
    <source>
        <dbReference type="EMBL" id="SIO02522.1"/>
    </source>
</evidence>
<protein>
    <recommendedName>
        <fullName evidence="4">Tfp pilus assembly protein PilO</fullName>
    </recommendedName>
</protein>
<dbReference type="RefSeq" id="WP_028460898.1">
    <property type="nucleotide sequence ID" value="NZ_FSRO01000001.1"/>
</dbReference>
<proteinExistence type="predicted"/>
<dbReference type="Gene3D" id="3.30.70.60">
    <property type="match status" value="1"/>
</dbReference>
<keyword evidence="1" id="KW-0472">Membrane</keyword>
<sequence>MDRNILSHELLQARLKNRLLQLRWQIARLGMIGKTGLGLLVVSCLFFLVAVLPQDATLQALKEQAETMQAELQSEAGGESIAGSKMSRDQTLQVFYDFFPRIDSSPFWIRELVRVAKQRGVEVSSSEYRLIHEKGSRLTRYEMMLPVRGNYSQIRAFIADALQAVPSMAITGIVMKRENIQSARLEARLEINLYLDE</sequence>
<feature type="transmembrane region" description="Helical" evidence="1">
    <location>
        <begin position="26"/>
        <end position="52"/>
    </location>
</feature>
<dbReference type="eggNOG" id="COG3167">
    <property type="taxonomic scope" value="Bacteria"/>
</dbReference>
<evidence type="ECO:0008006" key="4">
    <source>
        <dbReference type="Google" id="ProtNLM"/>
    </source>
</evidence>
<gene>
    <name evidence="2" type="ORF">SAMN02743940_0550</name>
</gene>
<keyword evidence="1" id="KW-1133">Transmembrane helix</keyword>
<evidence type="ECO:0000313" key="3">
    <source>
        <dbReference type="Proteomes" id="UP000185062"/>
    </source>
</evidence>
<evidence type="ECO:0000256" key="1">
    <source>
        <dbReference type="SAM" id="Phobius"/>
    </source>
</evidence>
<dbReference type="STRING" id="44575.SAMN05216419_100559"/>
<dbReference type="Proteomes" id="UP000185062">
    <property type="component" value="Unassembled WGS sequence"/>
</dbReference>
<dbReference type="AlphaFoldDB" id="A0A1N6G527"/>
<name>A0A1N6G527_9PROT</name>
<dbReference type="EMBL" id="FSRO01000001">
    <property type="protein sequence ID" value="SIO02522.1"/>
    <property type="molecule type" value="Genomic_DNA"/>
</dbReference>
<organism evidence="2 3">
    <name type="scientific">Nitrosomonas cryotolerans ATCC 49181</name>
    <dbReference type="NCBI Taxonomy" id="1131553"/>
    <lineage>
        <taxon>Bacteria</taxon>
        <taxon>Pseudomonadati</taxon>
        <taxon>Pseudomonadota</taxon>
        <taxon>Betaproteobacteria</taxon>
        <taxon>Nitrosomonadales</taxon>
        <taxon>Nitrosomonadaceae</taxon>
        <taxon>Nitrosomonas</taxon>
    </lineage>
</organism>